<comment type="caution">
    <text evidence="1">The sequence shown here is derived from an EMBL/GenBank/DDBJ whole genome shotgun (WGS) entry which is preliminary data.</text>
</comment>
<organism evidence="1 2">
    <name type="scientific">Enterococcus thailandicus</name>
    <dbReference type="NCBI Taxonomy" id="417368"/>
    <lineage>
        <taxon>Bacteria</taxon>
        <taxon>Bacillati</taxon>
        <taxon>Bacillota</taxon>
        <taxon>Bacilli</taxon>
        <taxon>Lactobacillales</taxon>
        <taxon>Enterococcaceae</taxon>
        <taxon>Enterococcus</taxon>
    </lineage>
</organism>
<reference evidence="1 2" key="1">
    <citation type="submission" date="2019-07" db="EMBL/GenBank/DDBJ databases">
        <title>Whole genome shotgun sequence of Enterococcus thailandicus NBRC 101867.</title>
        <authorList>
            <person name="Hosoyama A."/>
            <person name="Uohara A."/>
            <person name="Ohji S."/>
            <person name="Ichikawa N."/>
        </authorList>
    </citation>
    <scope>NUCLEOTIDE SEQUENCE [LARGE SCALE GENOMIC DNA]</scope>
    <source>
        <strain evidence="1 2">NBRC 101867</strain>
    </source>
</reference>
<dbReference type="OrthoDB" id="2876156at2"/>
<name>A0A249SM15_ENTTH</name>
<sequence length="86" mass="10101">MELLVNTDGLLEEMKKEISIIFESWNQDSSRYREYLTTEETKAYLGGISTNSLTKLRRKGLKRVTIDGLCLYKKTDIIQFLDENKY</sequence>
<evidence type="ECO:0000313" key="2">
    <source>
        <dbReference type="Proteomes" id="UP000321361"/>
    </source>
</evidence>
<dbReference type="AlphaFoldDB" id="A0A249SM15"/>
<accession>A0A249SM15</accession>
<gene>
    <name evidence="1" type="ORF">ETH01_23230</name>
</gene>
<proteinExistence type="predicted"/>
<dbReference type="EMBL" id="BJUG01000015">
    <property type="protein sequence ID" value="GEK38036.1"/>
    <property type="molecule type" value="Genomic_DNA"/>
</dbReference>
<dbReference type="RefSeq" id="WP_002341121.1">
    <property type="nucleotide sequence ID" value="NZ_BJUG01000015.1"/>
</dbReference>
<dbReference type="KEGG" id="eth:CK496_12455"/>
<protein>
    <submittedName>
        <fullName evidence="1">Uncharacterized protein</fullName>
    </submittedName>
</protein>
<dbReference type="Proteomes" id="UP000321361">
    <property type="component" value="Unassembled WGS sequence"/>
</dbReference>
<dbReference type="GeneID" id="77488448"/>
<evidence type="ECO:0000313" key="1">
    <source>
        <dbReference type="EMBL" id="GEK38036.1"/>
    </source>
</evidence>